<comment type="caution">
    <text evidence="2">The sequence shown here is derived from an EMBL/GenBank/DDBJ whole genome shotgun (WGS) entry which is preliminary data.</text>
</comment>
<dbReference type="RefSeq" id="WP_065077580.1">
    <property type="nucleotide sequence ID" value="NZ_LROS01000011.1"/>
</dbReference>
<dbReference type="EMBL" id="LROS01000011">
    <property type="protein sequence ID" value="OBR94909.1"/>
    <property type="molecule type" value="Genomic_DNA"/>
</dbReference>
<sequence>MNMVNNIYRIIIIFLVCSCTVLLIKNYNVLKSIDSENVKLQFVEKNLKNQIKDKEQVSCTDILRKLKCIEGMQVINVASNNDGKLTIQFEVIGNQAEIKSILEKVKKIKYFSNIDNIKIEQDKFQGVKTKADVKFTQ</sequence>
<dbReference type="PATRIC" id="fig|1353534.3.peg.1267"/>
<evidence type="ECO:0000256" key="1">
    <source>
        <dbReference type="SAM" id="Phobius"/>
    </source>
</evidence>
<reference evidence="2 3" key="1">
    <citation type="journal article" date="2012" name="Front. Microbiol.">
        <title>Draft Genome Sequence of the Virulent Strain 01-B526 of the Fish Pathogen Aeromonas salmonicida.</title>
        <authorList>
            <person name="Charette S.J."/>
            <person name="Brochu F."/>
            <person name="Boyle B."/>
            <person name="Filion G."/>
            <person name="Tanaka K.H."/>
            <person name="Derome N."/>
        </authorList>
    </citation>
    <scope>NUCLEOTIDE SEQUENCE [LARGE SCALE GENOMIC DNA]</scope>
    <source>
        <strain evidence="2 3">P11</strain>
    </source>
</reference>
<evidence type="ECO:0000313" key="3">
    <source>
        <dbReference type="Proteomes" id="UP000093954"/>
    </source>
</evidence>
<gene>
    <name evidence="2" type="ORF">CLRAG_12470</name>
</gene>
<evidence type="ECO:0000313" key="2">
    <source>
        <dbReference type="EMBL" id="OBR94909.1"/>
    </source>
</evidence>
<dbReference type="Proteomes" id="UP000093954">
    <property type="component" value="Unassembled WGS sequence"/>
</dbReference>
<keyword evidence="1" id="KW-1133">Transmembrane helix</keyword>
<name>A0A1A6AXV4_9CLOT</name>
<keyword evidence="1" id="KW-0812">Transmembrane</keyword>
<keyword evidence="1" id="KW-0472">Membrane</keyword>
<keyword evidence="3" id="KW-1185">Reference proteome</keyword>
<accession>A0A1A6AXV4</accession>
<proteinExistence type="predicted"/>
<dbReference type="AlphaFoldDB" id="A0A1A6AXV4"/>
<organism evidence="2 3">
    <name type="scientific">Clostridium ragsdalei P11</name>
    <dbReference type="NCBI Taxonomy" id="1353534"/>
    <lineage>
        <taxon>Bacteria</taxon>
        <taxon>Bacillati</taxon>
        <taxon>Bacillota</taxon>
        <taxon>Clostridia</taxon>
        <taxon>Eubacteriales</taxon>
        <taxon>Clostridiaceae</taxon>
        <taxon>Clostridium</taxon>
    </lineage>
</organism>
<feature type="transmembrane region" description="Helical" evidence="1">
    <location>
        <begin position="6"/>
        <end position="24"/>
    </location>
</feature>
<protein>
    <submittedName>
        <fullName evidence="2">Uncharacterized protein</fullName>
    </submittedName>
</protein>